<evidence type="ECO:0000313" key="10">
    <source>
        <dbReference type="Proteomes" id="UP001302676"/>
    </source>
</evidence>
<dbReference type="PROSITE" id="PS51329">
    <property type="entry name" value="C_CAP_COFACTOR_C"/>
    <property type="match status" value="1"/>
</dbReference>
<comment type="subcellular location">
    <subcellularLocation>
        <location evidence="1">Cytoplasm</location>
    </subcellularLocation>
</comment>
<dbReference type="GO" id="GO:0005737">
    <property type="term" value="C:cytoplasm"/>
    <property type="evidence" value="ECO:0007669"/>
    <property type="project" value="UniProtKB-SubCell"/>
</dbReference>
<gene>
    <name evidence="9" type="ORF">C8A04DRAFT_33073</name>
</gene>
<keyword evidence="5" id="KW-0143">Chaperone</keyword>
<reference evidence="9" key="2">
    <citation type="submission" date="2023-05" db="EMBL/GenBank/DDBJ databases">
        <authorList>
            <consortium name="Lawrence Berkeley National Laboratory"/>
            <person name="Steindorff A."/>
            <person name="Hensen N."/>
            <person name="Bonometti L."/>
            <person name="Westerberg I."/>
            <person name="Brannstrom I.O."/>
            <person name="Guillou S."/>
            <person name="Cros-Aarteil S."/>
            <person name="Calhoun S."/>
            <person name="Haridas S."/>
            <person name="Kuo A."/>
            <person name="Mondo S."/>
            <person name="Pangilinan J."/>
            <person name="Riley R."/>
            <person name="Labutti K."/>
            <person name="Andreopoulos B."/>
            <person name="Lipzen A."/>
            <person name="Chen C."/>
            <person name="Yanf M."/>
            <person name="Daum C."/>
            <person name="Ng V."/>
            <person name="Clum A."/>
            <person name="Ohm R."/>
            <person name="Martin F."/>
            <person name="Silar P."/>
            <person name="Natvig D."/>
            <person name="Lalanne C."/>
            <person name="Gautier V."/>
            <person name="Ament-Velasquez S.L."/>
            <person name="Kruys A."/>
            <person name="Hutchinson M.I."/>
            <person name="Powell A.J."/>
            <person name="Barry K."/>
            <person name="Miller A.N."/>
            <person name="Grigoriev I.V."/>
            <person name="Debuchy R."/>
            <person name="Gladieux P."/>
            <person name="Thoren M.H."/>
            <person name="Johannesson H."/>
        </authorList>
    </citation>
    <scope>NUCLEOTIDE SEQUENCE</scope>
    <source>
        <strain evidence="9">CBS 141.50</strain>
    </source>
</reference>
<dbReference type="Gene3D" id="2.160.20.70">
    <property type="match status" value="1"/>
</dbReference>
<dbReference type="InterPro" id="IPR006599">
    <property type="entry name" value="CARP_motif"/>
</dbReference>
<feature type="domain" description="C-CAP/cofactor C-like" evidence="8">
    <location>
        <begin position="194"/>
        <end position="334"/>
    </location>
</feature>
<dbReference type="PANTHER" id="PTHR15139:SF0">
    <property type="entry name" value="TUBULIN-SPECIFIC CHAPERONE C"/>
    <property type="match status" value="1"/>
</dbReference>
<evidence type="ECO:0000256" key="7">
    <source>
        <dbReference type="SAM" id="MobiDB-lite"/>
    </source>
</evidence>
<evidence type="ECO:0000256" key="6">
    <source>
        <dbReference type="ARBA" id="ARBA00026055"/>
    </source>
</evidence>
<comment type="caution">
    <text evidence="9">The sequence shown here is derived from an EMBL/GenBank/DDBJ whole genome shotgun (WGS) entry which is preliminary data.</text>
</comment>
<dbReference type="PANTHER" id="PTHR15139">
    <property type="entry name" value="TUBULIN FOLDING COFACTOR C"/>
    <property type="match status" value="1"/>
</dbReference>
<dbReference type="RefSeq" id="XP_062632805.1">
    <property type="nucleotide sequence ID" value="XM_062782320.1"/>
</dbReference>
<dbReference type="InterPro" id="IPR016098">
    <property type="entry name" value="CAP/MinC_C"/>
</dbReference>
<dbReference type="GO" id="GO:0007021">
    <property type="term" value="P:tubulin complex assembly"/>
    <property type="evidence" value="ECO:0007669"/>
    <property type="project" value="TreeGrafter"/>
</dbReference>
<dbReference type="InterPro" id="IPR017901">
    <property type="entry name" value="C-CAP_CF_C-like"/>
</dbReference>
<reference evidence="9" key="1">
    <citation type="journal article" date="2023" name="Mol. Phylogenet. Evol.">
        <title>Genome-scale phylogeny and comparative genomics of the fungal order Sordariales.</title>
        <authorList>
            <person name="Hensen N."/>
            <person name="Bonometti L."/>
            <person name="Westerberg I."/>
            <person name="Brannstrom I.O."/>
            <person name="Guillou S."/>
            <person name="Cros-Aarteil S."/>
            <person name="Calhoun S."/>
            <person name="Haridas S."/>
            <person name="Kuo A."/>
            <person name="Mondo S."/>
            <person name="Pangilinan J."/>
            <person name="Riley R."/>
            <person name="LaButti K."/>
            <person name="Andreopoulos B."/>
            <person name="Lipzen A."/>
            <person name="Chen C."/>
            <person name="Yan M."/>
            <person name="Daum C."/>
            <person name="Ng V."/>
            <person name="Clum A."/>
            <person name="Steindorff A."/>
            <person name="Ohm R.A."/>
            <person name="Martin F."/>
            <person name="Silar P."/>
            <person name="Natvig D.O."/>
            <person name="Lalanne C."/>
            <person name="Gautier V."/>
            <person name="Ament-Velasquez S.L."/>
            <person name="Kruys A."/>
            <person name="Hutchinson M.I."/>
            <person name="Powell A.J."/>
            <person name="Barry K."/>
            <person name="Miller A.N."/>
            <person name="Grigoriev I.V."/>
            <person name="Debuchy R."/>
            <person name="Gladieux P."/>
            <person name="Hiltunen Thoren M."/>
            <person name="Johannesson H."/>
        </authorList>
    </citation>
    <scope>NUCLEOTIDE SEQUENCE</scope>
    <source>
        <strain evidence="9">CBS 141.50</strain>
    </source>
</reference>
<dbReference type="GO" id="GO:0007023">
    <property type="term" value="P:post-chaperonin tubulin folding pathway"/>
    <property type="evidence" value="ECO:0007669"/>
    <property type="project" value="InterPro"/>
</dbReference>
<dbReference type="SMART" id="SM00673">
    <property type="entry name" value="CARP"/>
    <property type="match status" value="1"/>
</dbReference>
<evidence type="ECO:0000256" key="3">
    <source>
        <dbReference type="ARBA" id="ARBA00022490"/>
    </source>
</evidence>
<feature type="compositionally biased region" description="Polar residues" evidence="7">
    <location>
        <begin position="120"/>
        <end position="130"/>
    </location>
</feature>
<keyword evidence="4" id="KW-0007">Acetylation</keyword>
<evidence type="ECO:0000256" key="5">
    <source>
        <dbReference type="ARBA" id="ARBA00023186"/>
    </source>
</evidence>
<dbReference type="Pfam" id="PF16752">
    <property type="entry name" value="TBCC_N"/>
    <property type="match status" value="1"/>
</dbReference>
<comment type="similarity">
    <text evidence="2">Belongs to the TBCC family.</text>
</comment>
<evidence type="ECO:0000313" key="9">
    <source>
        <dbReference type="EMBL" id="KAK4139434.1"/>
    </source>
</evidence>
<organism evidence="9 10">
    <name type="scientific">Dichotomopilus funicola</name>
    <dbReference type="NCBI Taxonomy" id="1934379"/>
    <lineage>
        <taxon>Eukaryota</taxon>
        <taxon>Fungi</taxon>
        <taxon>Dikarya</taxon>
        <taxon>Ascomycota</taxon>
        <taxon>Pezizomycotina</taxon>
        <taxon>Sordariomycetes</taxon>
        <taxon>Sordariomycetidae</taxon>
        <taxon>Sordariales</taxon>
        <taxon>Chaetomiaceae</taxon>
        <taxon>Dichotomopilus</taxon>
    </lineage>
</organism>
<keyword evidence="3" id="KW-0963">Cytoplasm</keyword>
<feature type="compositionally biased region" description="Low complexity" evidence="7">
    <location>
        <begin position="137"/>
        <end position="151"/>
    </location>
</feature>
<feature type="region of interest" description="Disordered" evidence="7">
    <location>
        <begin position="119"/>
        <end position="173"/>
    </location>
</feature>
<dbReference type="AlphaFoldDB" id="A0AAN6ZJ31"/>
<comment type="subunit">
    <text evidence="6">Supercomplex made of cofactors A to E. Cofactors A and D function by capturing and stabilizing tubulin in a quasi-native conformation. Cofactor E binds to the cofactor D-tubulin complex; interaction with cofactor C then causes the release of tubulin polypeptides that are committed to the native state.</text>
</comment>
<dbReference type="GO" id="GO:0015631">
    <property type="term" value="F:tubulin binding"/>
    <property type="evidence" value="ECO:0007669"/>
    <property type="project" value="InterPro"/>
</dbReference>
<evidence type="ECO:0000256" key="4">
    <source>
        <dbReference type="ARBA" id="ARBA00022990"/>
    </source>
</evidence>
<dbReference type="InterPro" id="IPR027684">
    <property type="entry name" value="TBCC"/>
</dbReference>
<evidence type="ECO:0000256" key="1">
    <source>
        <dbReference type="ARBA" id="ARBA00004496"/>
    </source>
</evidence>
<name>A0AAN6ZJ31_9PEZI</name>
<evidence type="ECO:0000259" key="8">
    <source>
        <dbReference type="PROSITE" id="PS51329"/>
    </source>
</evidence>
<accession>A0AAN6ZJ31</accession>
<dbReference type="GeneID" id="87818933"/>
<dbReference type="EMBL" id="MU853663">
    <property type="protein sequence ID" value="KAK4139434.1"/>
    <property type="molecule type" value="Genomic_DNA"/>
</dbReference>
<dbReference type="Gene3D" id="1.20.58.1250">
    <property type="entry name" value="Tubulin Binding Cofactor C, N-terminal domain"/>
    <property type="match status" value="1"/>
</dbReference>
<dbReference type="InterPro" id="IPR031925">
    <property type="entry name" value="TBCC_N"/>
</dbReference>
<evidence type="ECO:0000256" key="2">
    <source>
        <dbReference type="ARBA" id="ARBA00008848"/>
    </source>
</evidence>
<dbReference type="Proteomes" id="UP001302676">
    <property type="component" value="Unassembled WGS sequence"/>
</dbReference>
<sequence length="383" mass="42202">MSAPDPKERFHRQFQVSVASIQEQIDRLFKLSTAGGEREDAVEHTLSCISHLSKDVADATDFLPAYDQRTYSDTVKSLKDQVNEAEVKFKPKSRFQFKKRTDNGSAVADKADTRRLDLAVNSNSSGQQPTEVKDTVGSLPSFTSTTTTGPTKNYNAEVTRQGEGGDHSGIRKPSFSTARDIDLSDHIRVHITLPASASRATSAGTLTDLHQCVVDMSLPTCTGPMDTSNAGPDAHIGTPFASLMLKEIKSSVIVAGHVNGPVHVTRVRDSVVVVIARQVRIHECRNVVFYLHCVSRPIVEDCKDVRFAKCPEIYLTDKERTEANLYDQVDDFKWLKTFSSPNWSLLPDSEVITDQVWKKALAGEPGTLIDDTLQTLGVNNKKA</sequence>
<dbReference type="InterPro" id="IPR012945">
    <property type="entry name" value="Tubulin-bd_cofactor_C_dom"/>
</dbReference>
<protein>
    <submittedName>
        <fullName evidence="9">Tubulin binding cofactor C-domain-containing protein</fullName>
    </submittedName>
</protein>
<proteinExistence type="inferred from homology"/>
<dbReference type="InterPro" id="IPR038397">
    <property type="entry name" value="TBCC_N_sf"/>
</dbReference>
<dbReference type="Pfam" id="PF07986">
    <property type="entry name" value="TBCC"/>
    <property type="match status" value="1"/>
</dbReference>
<keyword evidence="10" id="KW-1185">Reference proteome</keyword>